<accession>A0A0F4LFM1</accession>
<feature type="domain" description="Phosphate acetyl/butaryl transferase" evidence="9">
    <location>
        <begin position="5"/>
        <end position="320"/>
    </location>
</feature>
<dbReference type="InterPro" id="IPR012147">
    <property type="entry name" value="P_Ac_Bu_trans"/>
</dbReference>
<dbReference type="Pfam" id="PF01515">
    <property type="entry name" value="PTA_PTB"/>
    <property type="match status" value="1"/>
</dbReference>
<dbReference type="OrthoDB" id="9805787at2"/>
<dbReference type="Proteomes" id="UP000033533">
    <property type="component" value="Unassembled WGS sequence"/>
</dbReference>
<dbReference type="InterPro" id="IPR002505">
    <property type="entry name" value="PTA_PTB"/>
</dbReference>
<dbReference type="PATRIC" id="fig|1218493.3.peg.718"/>
<dbReference type="PANTHER" id="PTHR43356">
    <property type="entry name" value="PHOSPHATE ACETYLTRANSFERASE"/>
    <property type="match status" value="1"/>
</dbReference>
<evidence type="ECO:0000256" key="4">
    <source>
        <dbReference type="ARBA" id="ARBA00012707"/>
    </source>
</evidence>
<dbReference type="InterPro" id="IPR004614">
    <property type="entry name" value="P_AcTrfase"/>
</dbReference>
<dbReference type="Gene3D" id="3.40.50.10950">
    <property type="match status" value="1"/>
</dbReference>
<dbReference type="RefSeq" id="WP_045927833.1">
    <property type="nucleotide sequence ID" value="NZ_JBHSZS010000009.1"/>
</dbReference>
<comment type="caution">
    <text evidence="10">The sequence shown here is derived from an EMBL/GenBank/DDBJ whole genome shotgun (WGS) entry which is preliminary data.</text>
</comment>
<dbReference type="Gene3D" id="3.40.50.10750">
    <property type="entry name" value="Isocitrate/Isopropylmalate dehydrogenase-like"/>
    <property type="match status" value="1"/>
</dbReference>
<gene>
    <name evidence="10" type="ORF">JF76_06740</name>
</gene>
<comment type="catalytic activity">
    <reaction evidence="1">
        <text>acetyl-CoA + phosphate = acetyl phosphate + CoA</text>
        <dbReference type="Rhea" id="RHEA:19521"/>
        <dbReference type="ChEBI" id="CHEBI:22191"/>
        <dbReference type="ChEBI" id="CHEBI:43474"/>
        <dbReference type="ChEBI" id="CHEBI:57287"/>
        <dbReference type="ChEBI" id="CHEBI:57288"/>
        <dbReference type="EC" id="2.3.1.8"/>
    </reaction>
</comment>
<evidence type="ECO:0000256" key="1">
    <source>
        <dbReference type="ARBA" id="ARBA00000705"/>
    </source>
</evidence>
<dbReference type="InterPro" id="IPR042113">
    <property type="entry name" value="P_AcTrfase_dom1"/>
</dbReference>
<comment type="pathway">
    <text evidence="2">Metabolic intermediate biosynthesis; acetyl-CoA biosynthesis; acetyl-CoA from acetate: step 2/2.</text>
</comment>
<comment type="similarity">
    <text evidence="3">Belongs to the phosphate acetyltransferase and butyryltransferase family.</text>
</comment>
<dbReference type="PIRSF" id="PIRSF000428">
    <property type="entry name" value="P_Ac_trans"/>
    <property type="match status" value="1"/>
</dbReference>
<keyword evidence="6 10" id="KW-0808">Transferase</keyword>
<protein>
    <recommendedName>
        <fullName evidence="5">Phosphate acetyltransferase</fullName>
        <ecNumber evidence="4">2.3.1.8</ecNumber>
    </recommendedName>
    <alternativeName>
        <fullName evidence="8">Phosphotransacetylase</fullName>
    </alternativeName>
</protein>
<proteinExistence type="inferred from homology"/>
<evidence type="ECO:0000256" key="3">
    <source>
        <dbReference type="ARBA" id="ARBA00005656"/>
    </source>
</evidence>
<keyword evidence="7" id="KW-0012">Acyltransferase</keyword>
<evidence type="ECO:0000313" key="10">
    <source>
        <dbReference type="EMBL" id="KJY56366.1"/>
    </source>
</evidence>
<evidence type="ECO:0000256" key="6">
    <source>
        <dbReference type="ARBA" id="ARBA00022679"/>
    </source>
</evidence>
<dbReference type="EC" id="2.3.1.8" evidence="4"/>
<dbReference type="AlphaFoldDB" id="A0A0F4LFM1"/>
<organism evidence="10 11">
    <name type="scientific">Lactobacillus kullabergensis</name>
    <dbReference type="NCBI Taxonomy" id="1218493"/>
    <lineage>
        <taxon>Bacteria</taxon>
        <taxon>Bacillati</taxon>
        <taxon>Bacillota</taxon>
        <taxon>Bacilli</taxon>
        <taxon>Lactobacillales</taxon>
        <taxon>Lactobacillaceae</taxon>
        <taxon>Lactobacillus</taxon>
    </lineage>
</organism>
<evidence type="ECO:0000256" key="7">
    <source>
        <dbReference type="ARBA" id="ARBA00023315"/>
    </source>
</evidence>
<dbReference type="PANTHER" id="PTHR43356:SF3">
    <property type="entry name" value="PHOSPHATE ACETYLTRANSFERASE"/>
    <property type="match status" value="1"/>
</dbReference>
<dbReference type="NCBIfam" id="NF007233">
    <property type="entry name" value="PRK09653.1"/>
    <property type="match status" value="1"/>
</dbReference>
<dbReference type="HOGENOM" id="CLU_019723_0_1_9"/>
<name>A0A0F4LFM1_9LACO</name>
<dbReference type="EMBL" id="JXBY01000016">
    <property type="protein sequence ID" value="KJY56366.1"/>
    <property type="molecule type" value="Genomic_DNA"/>
</dbReference>
<dbReference type="STRING" id="1218493.JF76_06740"/>
<sequence>MSVFDLLKNKVKKAEKNIQIVFPEASDSRILKAASKLSLEKVVTPVLLGNQKKIIDLIQKENLDFDDLKIANPVNYENKKAMVQSFIKARGKDIPQSEVEESLKDPNYFGTMLVEMNEADGMVSGAAHSTAATVRPALQLIHTSKGMKRVSGSFIMEKKDKKYVFADCAINLNPDSETLAEIAYQSVKTAQMIDIDPKVAFLSFSTKGSAKGEMVTKVKQAAEIFKNNHPEILADGELQFDAAFVPDVAAKKASDSPLKGQANVFIFPELQSGNISYKLAQRLGNFTAIGPILQGLRKPVNDLSRGASTQDVYNIAILTAAQVLLRNEENEA</sequence>
<dbReference type="NCBIfam" id="TIGR00651">
    <property type="entry name" value="pta"/>
    <property type="match status" value="1"/>
</dbReference>
<dbReference type="SUPFAM" id="SSF53659">
    <property type="entry name" value="Isocitrate/Isopropylmalate dehydrogenase-like"/>
    <property type="match status" value="1"/>
</dbReference>
<dbReference type="GO" id="GO:0008959">
    <property type="term" value="F:phosphate acetyltransferase activity"/>
    <property type="evidence" value="ECO:0007669"/>
    <property type="project" value="UniProtKB-EC"/>
</dbReference>
<dbReference type="InterPro" id="IPR050500">
    <property type="entry name" value="Phos_Acetyltrans/Butyryltrans"/>
</dbReference>
<evidence type="ECO:0000313" key="11">
    <source>
        <dbReference type="Proteomes" id="UP000033533"/>
    </source>
</evidence>
<evidence type="ECO:0000259" key="9">
    <source>
        <dbReference type="Pfam" id="PF01515"/>
    </source>
</evidence>
<evidence type="ECO:0000256" key="2">
    <source>
        <dbReference type="ARBA" id="ARBA00004989"/>
    </source>
</evidence>
<evidence type="ECO:0000256" key="5">
    <source>
        <dbReference type="ARBA" id="ARBA00021528"/>
    </source>
</evidence>
<evidence type="ECO:0000256" key="8">
    <source>
        <dbReference type="ARBA" id="ARBA00031108"/>
    </source>
</evidence>
<reference evidence="10 11" key="1">
    <citation type="submission" date="2014-12" db="EMBL/GenBank/DDBJ databases">
        <title>Comparative genomics of the lactic acid bacteria isolated from the honey bee gut.</title>
        <authorList>
            <person name="Ellegaard K.M."/>
            <person name="Tamarit D."/>
            <person name="Javelind E."/>
            <person name="Olofsson T."/>
            <person name="Andersson S.G."/>
            <person name="Vasquez A."/>
        </authorList>
    </citation>
    <scope>NUCLEOTIDE SEQUENCE [LARGE SCALE GENOMIC DNA]</scope>
    <source>
        <strain evidence="10 11">Biut2</strain>
    </source>
</reference>
<dbReference type="InterPro" id="IPR042112">
    <property type="entry name" value="P_AcTrfase_dom2"/>
</dbReference>